<dbReference type="InterPro" id="IPR015415">
    <property type="entry name" value="Spast_Vps4_C"/>
</dbReference>
<keyword evidence="6" id="KW-1185">Reference proteome</keyword>
<evidence type="ECO:0000256" key="2">
    <source>
        <dbReference type="ARBA" id="ARBA00022840"/>
    </source>
</evidence>
<dbReference type="Pfam" id="PF17862">
    <property type="entry name" value="AAA_lid_3"/>
    <property type="match status" value="1"/>
</dbReference>
<evidence type="ECO:0000313" key="5">
    <source>
        <dbReference type="EMBL" id="KAJ9590262.1"/>
    </source>
</evidence>
<evidence type="ECO:0000256" key="1">
    <source>
        <dbReference type="ARBA" id="ARBA00022741"/>
    </source>
</evidence>
<dbReference type="InterPro" id="IPR027417">
    <property type="entry name" value="P-loop_NTPase"/>
</dbReference>
<name>A0AAD8EHZ6_DIPPU</name>
<dbReference type="GO" id="GO:0005524">
    <property type="term" value="F:ATP binding"/>
    <property type="evidence" value="ECO:0007669"/>
    <property type="project" value="UniProtKB-KW"/>
</dbReference>
<accession>A0AAD8EHZ6</accession>
<dbReference type="Pfam" id="PF09336">
    <property type="entry name" value="Vps4_C"/>
    <property type="match status" value="1"/>
</dbReference>
<dbReference type="InterPro" id="IPR050168">
    <property type="entry name" value="AAA_ATPase_domain"/>
</dbReference>
<keyword evidence="2" id="KW-0067">ATP-binding</keyword>
<keyword evidence="1" id="KW-0547">Nucleotide-binding</keyword>
<feature type="domain" description="AAA ATPase AAA+ lid" evidence="4">
    <location>
        <begin position="2"/>
        <end position="38"/>
    </location>
</feature>
<dbReference type="PANTHER" id="PTHR23077:SF171">
    <property type="entry name" value="NUCLEAR VALOSIN-CONTAINING PROTEIN-LIKE"/>
    <property type="match status" value="1"/>
</dbReference>
<evidence type="ECO:0008006" key="7">
    <source>
        <dbReference type="Google" id="ProtNLM"/>
    </source>
</evidence>
<dbReference type="GO" id="GO:0005634">
    <property type="term" value="C:nucleus"/>
    <property type="evidence" value="ECO:0007669"/>
    <property type="project" value="TreeGrafter"/>
</dbReference>
<dbReference type="EMBL" id="JASPKZ010004541">
    <property type="protein sequence ID" value="KAJ9590262.1"/>
    <property type="molecule type" value="Genomic_DNA"/>
</dbReference>
<evidence type="ECO:0000259" key="3">
    <source>
        <dbReference type="Pfam" id="PF09336"/>
    </source>
</evidence>
<dbReference type="GO" id="GO:0016887">
    <property type="term" value="F:ATP hydrolysis activity"/>
    <property type="evidence" value="ECO:0007669"/>
    <property type="project" value="TreeGrafter"/>
</dbReference>
<dbReference type="Gene3D" id="6.10.20.150">
    <property type="match status" value="1"/>
</dbReference>
<evidence type="ECO:0000259" key="4">
    <source>
        <dbReference type="Pfam" id="PF17862"/>
    </source>
</evidence>
<dbReference type="InterPro" id="IPR041569">
    <property type="entry name" value="AAA_lid_3"/>
</dbReference>
<dbReference type="GO" id="GO:0034098">
    <property type="term" value="C:VCP-NPL4-UFD1 AAA ATPase complex"/>
    <property type="evidence" value="ECO:0007669"/>
    <property type="project" value="TreeGrafter"/>
</dbReference>
<dbReference type="PANTHER" id="PTHR23077">
    <property type="entry name" value="AAA-FAMILY ATPASE"/>
    <property type="match status" value="1"/>
</dbReference>
<dbReference type="SUPFAM" id="SSF52540">
    <property type="entry name" value="P-loop containing nucleoside triphosphate hydrolases"/>
    <property type="match status" value="1"/>
</dbReference>
<dbReference type="GO" id="GO:0031593">
    <property type="term" value="F:polyubiquitin modification-dependent protein binding"/>
    <property type="evidence" value="ECO:0007669"/>
    <property type="project" value="TreeGrafter"/>
</dbReference>
<dbReference type="GO" id="GO:0051228">
    <property type="term" value="P:mitotic spindle disassembly"/>
    <property type="evidence" value="ECO:0007669"/>
    <property type="project" value="TreeGrafter"/>
</dbReference>
<dbReference type="Proteomes" id="UP001233999">
    <property type="component" value="Unassembled WGS sequence"/>
</dbReference>
<dbReference type="GO" id="GO:0097352">
    <property type="term" value="P:autophagosome maturation"/>
    <property type="evidence" value="ECO:0007669"/>
    <property type="project" value="TreeGrafter"/>
</dbReference>
<dbReference type="GO" id="GO:0005829">
    <property type="term" value="C:cytosol"/>
    <property type="evidence" value="ECO:0007669"/>
    <property type="project" value="TreeGrafter"/>
</dbReference>
<gene>
    <name evidence="5" type="ORF">L9F63_016612</name>
</gene>
<evidence type="ECO:0000313" key="6">
    <source>
        <dbReference type="Proteomes" id="UP001233999"/>
    </source>
</evidence>
<sequence length="156" mass="18277">MSYIAKVTHGYSGADLTDICQRACKLAIRQSIEAEIRRERERANNQNLSMDMDEDDPAPEITRAHFEEAMRFARRSVSDNDIRKCEMFAQTLQQYRGFETNFDSQQMQETIPKVAQVENRLISVMTEMMICIVECRYYMSEFEVDTIIKYCTIVTK</sequence>
<feature type="domain" description="Spastin/Vps4 C-terminal" evidence="3">
    <location>
        <begin position="57"/>
        <end position="90"/>
    </location>
</feature>
<comment type="caution">
    <text evidence="5">The sequence shown here is derived from an EMBL/GenBank/DDBJ whole genome shotgun (WGS) entry which is preliminary data.</text>
</comment>
<organism evidence="5 6">
    <name type="scientific">Diploptera punctata</name>
    <name type="common">Pacific beetle cockroach</name>
    <dbReference type="NCBI Taxonomy" id="6984"/>
    <lineage>
        <taxon>Eukaryota</taxon>
        <taxon>Metazoa</taxon>
        <taxon>Ecdysozoa</taxon>
        <taxon>Arthropoda</taxon>
        <taxon>Hexapoda</taxon>
        <taxon>Insecta</taxon>
        <taxon>Pterygota</taxon>
        <taxon>Neoptera</taxon>
        <taxon>Polyneoptera</taxon>
        <taxon>Dictyoptera</taxon>
        <taxon>Blattodea</taxon>
        <taxon>Blaberoidea</taxon>
        <taxon>Blaberidae</taxon>
        <taxon>Diplopterinae</taxon>
        <taxon>Diploptera</taxon>
    </lineage>
</organism>
<protein>
    <recommendedName>
        <fullName evidence="7">AAA ATPase AAA+ lid domain-containing protein</fullName>
    </recommendedName>
</protein>
<reference evidence="5" key="2">
    <citation type="submission" date="2023-05" db="EMBL/GenBank/DDBJ databases">
        <authorList>
            <person name="Fouks B."/>
        </authorList>
    </citation>
    <scope>NUCLEOTIDE SEQUENCE</scope>
    <source>
        <strain evidence="5">Stay&amp;Tobe</strain>
        <tissue evidence="5">Testes</tissue>
    </source>
</reference>
<reference evidence="5" key="1">
    <citation type="journal article" date="2023" name="IScience">
        <title>Live-bearing cockroach genome reveals convergent evolutionary mechanisms linked to viviparity in insects and beyond.</title>
        <authorList>
            <person name="Fouks B."/>
            <person name="Harrison M.C."/>
            <person name="Mikhailova A.A."/>
            <person name="Marchal E."/>
            <person name="English S."/>
            <person name="Carruthers M."/>
            <person name="Jennings E.C."/>
            <person name="Chiamaka E.L."/>
            <person name="Frigard R.A."/>
            <person name="Pippel M."/>
            <person name="Attardo G.M."/>
            <person name="Benoit J.B."/>
            <person name="Bornberg-Bauer E."/>
            <person name="Tobe S.S."/>
        </authorList>
    </citation>
    <scope>NUCLEOTIDE SEQUENCE</scope>
    <source>
        <strain evidence="5">Stay&amp;Tobe</strain>
    </source>
</reference>
<dbReference type="AlphaFoldDB" id="A0AAD8EHZ6"/>
<dbReference type="GO" id="GO:0030970">
    <property type="term" value="P:retrograde protein transport, ER to cytosol"/>
    <property type="evidence" value="ECO:0007669"/>
    <property type="project" value="TreeGrafter"/>
</dbReference>
<proteinExistence type="predicted"/>